<dbReference type="PRINTS" id="PR01360">
    <property type="entry name" value="INTRLEUKIN1X"/>
</dbReference>
<keyword evidence="3 4" id="KW-0964">Secreted</keyword>
<comment type="similarity">
    <text evidence="2 4">Belongs to the IL-1 family.</text>
</comment>
<protein>
    <recommendedName>
        <fullName evidence="4">Interleukin-1</fullName>
    </recommendedName>
</protein>
<dbReference type="SUPFAM" id="SSF50353">
    <property type="entry name" value="Cytokine"/>
    <property type="match status" value="1"/>
</dbReference>
<gene>
    <name evidence="6" type="primary">IL37</name>
</gene>
<reference evidence="6" key="3">
    <citation type="submission" date="2025-09" db="UniProtKB">
        <authorList>
            <consortium name="Ensembl"/>
        </authorList>
    </citation>
    <scope>IDENTIFICATION</scope>
    <source>
        <strain evidence="6">Thorbecke</strain>
    </source>
</reference>
<feature type="compositionally biased region" description="Basic and acidic residues" evidence="5">
    <location>
        <begin position="86"/>
        <end position="96"/>
    </location>
</feature>
<evidence type="ECO:0000256" key="1">
    <source>
        <dbReference type="ARBA" id="ARBA00004613"/>
    </source>
</evidence>
<dbReference type="Proteomes" id="UP000001811">
    <property type="component" value="Chromosome 2"/>
</dbReference>
<dbReference type="AlphaFoldDB" id="G1U1C7"/>
<dbReference type="Ensembl" id="ENSOCUT00000028233.3">
    <property type="protein sequence ID" value="ENSOCUP00000023161.3"/>
    <property type="gene ID" value="ENSOCUG00000024654.3"/>
</dbReference>
<dbReference type="GeneTree" id="ENSGT00950000182943"/>
<reference evidence="6" key="2">
    <citation type="submission" date="2025-08" db="UniProtKB">
        <authorList>
            <consortium name="Ensembl"/>
        </authorList>
    </citation>
    <scope>IDENTIFICATION</scope>
    <source>
        <strain evidence="6">Thorbecke</strain>
    </source>
</reference>
<dbReference type="Bgee" id="ENSOCUG00000024654">
    <property type="expression patterns" value="Expressed in skin of back and 5 other cell types or tissues"/>
</dbReference>
<dbReference type="PANTHER" id="PTHR10078:SF31">
    <property type="entry name" value="INTERLEUKIN-37"/>
    <property type="match status" value="1"/>
</dbReference>
<organism evidence="6 7">
    <name type="scientific">Oryctolagus cuniculus</name>
    <name type="common">Rabbit</name>
    <dbReference type="NCBI Taxonomy" id="9986"/>
    <lineage>
        <taxon>Eukaryota</taxon>
        <taxon>Metazoa</taxon>
        <taxon>Chordata</taxon>
        <taxon>Craniata</taxon>
        <taxon>Vertebrata</taxon>
        <taxon>Euteleostomi</taxon>
        <taxon>Mammalia</taxon>
        <taxon>Eutheria</taxon>
        <taxon>Euarchontoglires</taxon>
        <taxon>Glires</taxon>
        <taxon>Lagomorpha</taxon>
        <taxon>Leporidae</taxon>
        <taxon>Oryctolagus</taxon>
    </lineage>
</organism>
<dbReference type="PANTHER" id="PTHR10078">
    <property type="entry name" value="INTERLEUKIN-1 FAMILY MEMBER"/>
    <property type="match status" value="1"/>
</dbReference>
<dbReference type="PaxDb" id="9986-ENSOCUP00000023161"/>
<evidence type="ECO:0000256" key="4">
    <source>
        <dbReference type="RuleBase" id="RU003753"/>
    </source>
</evidence>
<evidence type="ECO:0000256" key="3">
    <source>
        <dbReference type="ARBA" id="ARBA00022525"/>
    </source>
</evidence>
<dbReference type="HOGENOM" id="CLU_095373_0_0_1"/>
<evidence type="ECO:0000313" key="7">
    <source>
        <dbReference type="Proteomes" id="UP000001811"/>
    </source>
</evidence>
<dbReference type="GO" id="GO:0019221">
    <property type="term" value="P:cytokine-mediated signaling pathway"/>
    <property type="evidence" value="ECO:0007669"/>
    <property type="project" value="TreeGrafter"/>
</dbReference>
<dbReference type="SMR" id="G1U1C7"/>
<dbReference type="Gene3D" id="2.80.10.50">
    <property type="match status" value="1"/>
</dbReference>
<comment type="subcellular location">
    <subcellularLocation>
        <location evidence="1 4">Secreted</location>
    </subcellularLocation>
</comment>
<keyword evidence="7" id="KW-1185">Reference proteome</keyword>
<dbReference type="FunFam" id="2.80.10.50:FF:000013">
    <property type="entry name" value="Interleukin-1"/>
    <property type="match status" value="1"/>
</dbReference>
<accession>G1U1C7</accession>
<dbReference type="GO" id="GO:0005125">
    <property type="term" value="F:cytokine activity"/>
    <property type="evidence" value="ECO:0007669"/>
    <property type="project" value="UniProtKB-UniRule"/>
</dbReference>
<dbReference type="InParanoid" id="G1U1C7"/>
<dbReference type="GO" id="GO:0002437">
    <property type="term" value="P:inflammatory response to antigenic stimulus"/>
    <property type="evidence" value="ECO:0007669"/>
    <property type="project" value="TreeGrafter"/>
</dbReference>
<dbReference type="InterPro" id="IPR008996">
    <property type="entry name" value="IL1/FGF"/>
</dbReference>
<evidence type="ECO:0000313" key="6">
    <source>
        <dbReference type="Ensembl" id="ENSOCUP00000023161.3"/>
    </source>
</evidence>
<dbReference type="PRINTS" id="PR00264">
    <property type="entry name" value="INTERLEUKIN1"/>
</dbReference>
<dbReference type="InterPro" id="IPR003297">
    <property type="entry name" value="IL-1RA/IL-36"/>
</dbReference>
<dbReference type="GO" id="GO:0005615">
    <property type="term" value="C:extracellular space"/>
    <property type="evidence" value="ECO:0007669"/>
    <property type="project" value="InterPro"/>
</dbReference>
<evidence type="ECO:0000256" key="5">
    <source>
        <dbReference type="SAM" id="MobiDB-lite"/>
    </source>
</evidence>
<dbReference type="GO" id="GO:0005149">
    <property type="term" value="F:interleukin-1 receptor binding"/>
    <property type="evidence" value="ECO:0007669"/>
    <property type="project" value="UniProtKB-UniRule"/>
</dbReference>
<dbReference type="GO" id="GO:0071222">
    <property type="term" value="P:cellular response to lipopolysaccharide"/>
    <property type="evidence" value="ECO:0007669"/>
    <property type="project" value="TreeGrafter"/>
</dbReference>
<dbReference type="SMART" id="SM00125">
    <property type="entry name" value="IL1"/>
    <property type="match status" value="1"/>
</dbReference>
<dbReference type="EMBL" id="AAGW02007345">
    <property type="status" value="NOT_ANNOTATED_CDS"/>
    <property type="molecule type" value="Genomic_DNA"/>
</dbReference>
<proteinExistence type="inferred from homology"/>
<name>G1U1C7_RABIT</name>
<dbReference type="Pfam" id="PF00340">
    <property type="entry name" value="IL1"/>
    <property type="match status" value="1"/>
</dbReference>
<dbReference type="STRING" id="9986.ENSOCUP00000023161"/>
<dbReference type="GO" id="GO:0005654">
    <property type="term" value="C:nucleoplasm"/>
    <property type="evidence" value="ECO:0007669"/>
    <property type="project" value="TreeGrafter"/>
</dbReference>
<evidence type="ECO:0000256" key="2">
    <source>
        <dbReference type="ARBA" id="ARBA00010448"/>
    </source>
</evidence>
<dbReference type="InterPro" id="IPR000975">
    <property type="entry name" value="IL-1_fam"/>
</dbReference>
<sequence length="280" mass="31554">MNLWVREEDLELPEVKATPTLIVLKMRTSSRLLRLRKTEDRVPHIHDRATDHRDSRLRSFPRSHHLLIISLMSKMSLLEKNSGVKMDSEDGEKAEPQDCSGDPAGSPQEPGPSFPSVDSVQSKSLVKFQEPEKFNIRDGDQKVLVLDCEILKAIPHKAYILPETFFVLASYYHSAPPEKGSPILLAVSKGELCLCCVKAQGKIFPSLQLKKKKLEDLVTEKEQAQRPFVFYKADVGSRSTLESAAHTGWFLCTSCSSGEPVRLTKTVGRKKQVEFHFIKL</sequence>
<feature type="region of interest" description="Disordered" evidence="5">
    <location>
        <begin position="83"/>
        <end position="118"/>
    </location>
</feature>
<dbReference type="GO" id="GO:0010628">
    <property type="term" value="P:positive regulation of gene expression"/>
    <property type="evidence" value="ECO:0007669"/>
    <property type="project" value="TreeGrafter"/>
</dbReference>
<dbReference type="eggNOG" id="ENOG502TCXA">
    <property type="taxonomic scope" value="Eukaryota"/>
</dbReference>
<reference evidence="6 7" key="1">
    <citation type="journal article" date="2011" name="Nature">
        <title>A high-resolution map of human evolutionary constraint using 29 mammals.</title>
        <authorList>
            <person name="Lindblad-Toh K."/>
            <person name="Garber M."/>
            <person name="Zuk O."/>
            <person name="Lin M.F."/>
            <person name="Parker B.J."/>
            <person name="Washietl S."/>
            <person name="Kheradpour P."/>
            <person name="Ernst J."/>
            <person name="Jordan G."/>
            <person name="Mauceli E."/>
            <person name="Ward L.D."/>
            <person name="Lowe C.B."/>
            <person name="Holloway A.K."/>
            <person name="Clamp M."/>
            <person name="Gnerre S."/>
            <person name="Alfoldi J."/>
            <person name="Beal K."/>
            <person name="Chang J."/>
            <person name="Clawson H."/>
            <person name="Cuff J."/>
            <person name="Di Palma F."/>
            <person name="Fitzgerald S."/>
            <person name="Flicek P."/>
            <person name="Guttman M."/>
            <person name="Hubisz M.J."/>
            <person name="Jaffe D.B."/>
            <person name="Jungreis I."/>
            <person name="Kent W.J."/>
            <person name="Kostka D."/>
            <person name="Lara M."/>
            <person name="Martins A.L."/>
            <person name="Massingham T."/>
            <person name="Moltke I."/>
            <person name="Raney B.J."/>
            <person name="Rasmussen M.D."/>
            <person name="Robinson J."/>
            <person name="Stark A."/>
            <person name="Vilella A.J."/>
            <person name="Wen J."/>
            <person name="Xie X."/>
            <person name="Zody M.C."/>
            <person name="Baldwin J."/>
            <person name="Bloom T."/>
            <person name="Chin C.W."/>
            <person name="Heiman D."/>
            <person name="Nicol R."/>
            <person name="Nusbaum C."/>
            <person name="Young S."/>
            <person name="Wilkinson J."/>
            <person name="Worley K.C."/>
            <person name="Kovar C.L."/>
            <person name="Muzny D.M."/>
            <person name="Gibbs R.A."/>
            <person name="Cree A."/>
            <person name="Dihn H.H."/>
            <person name="Fowler G."/>
            <person name="Jhangiani S."/>
            <person name="Joshi V."/>
            <person name="Lee S."/>
            <person name="Lewis L.R."/>
            <person name="Nazareth L.V."/>
            <person name="Okwuonu G."/>
            <person name="Santibanez J."/>
            <person name="Warren W.C."/>
            <person name="Mardis E.R."/>
            <person name="Weinstock G.M."/>
            <person name="Wilson R.K."/>
            <person name="Delehaunty K."/>
            <person name="Dooling D."/>
            <person name="Fronik C."/>
            <person name="Fulton L."/>
            <person name="Fulton B."/>
            <person name="Graves T."/>
            <person name="Minx P."/>
            <person name="Sodergren E."/>
            <person name="Birney E."/>
            <person name="Margulies E.H."/>
            <person name="Herrero J."/>
            <person name="Green E.D."/>
            <person name="Haussler D."/>
            <person name="Siepel A."/>
            <person name="Goldman N."/>
            <person name="Pollard K.S."/>
            <person name="Pedersen J.S."/>
            <person name="Lander E.S."/>
            <person name="Kellis M."/>
        </authorList>
    </citation>
    <scope>NUCLEOTIDE SEQUENCE [LARGE SCALE GENOMIC DNA]</scope>
    <source>
        <strain evidence="6 7">Thorbecke inbred</strain>
    </source>
</reference>